<dbReference type="EMBL" id="KV584072">
    <property type="protein sequence ID" value="OPL33235.1"/>
    <property type="molecule type" value="Genomic_DNA"/>
</dbReference>
<name>A0A3L5TTG9_MYTGA</name>
<feature type="non-terminal residue" evidence="1">
    <location>
        <position position="1"/>
    </location>
</feature>
<dbReference type="Proteomes" id="UP000266721">
    <property type="component" value="Unassembled WGS sequence"/>
</dbReference>
<evidence type="ECO:0000313" key="1">
    <source>
        <dbReference type="EMBL" id="OPL33235.1"/>
    </source>
</evidence>
<sequence>MLKHHHGNVRVLIYSFRQNSTCPACQKYVWTERLDTNVATDVDVTGTKYATKRRGFAPGEDVQRDFGDHDVSFTVQLDGLGTTVSTNAIVLIKARLATVSLECAPVDVLKDGMVLTVRNRLLAPKTDMVGIVLISATVKIHFIVIVSMDQLTNANVLADISIHHFVNQV</sequence>
<gene>
    <name evidence="1" type="ORF">AM593_00157</name>
</gene>
<keyword evidence="2" id="KW-1185">Reference proteome</keyword>
<accession>A0A3L5TTG9</accession>
<proteinExistence type="predicted"/>
<protein>
    <submittedName>
        <fullName evidence="1">Uncharacterized protein</fullName>
    </submittedName>
</protein>
<reference evidence="1 2" key="1">
    <citation type="journal article" date="2016" name="PLoS ONE">
        <title>A First Insight into the Genome of the Filter-Feeder Mussel Mytilus galloprovincialis.</title>
        <authorList>
            <person name="Murgarella M."/>
            <person name="Puiu D."/>
            <person name="Novoa B."/>
            <person name="Figueras A."/>
            <person name="Posada D."/>
            <person name="Canchaya C."/>
        </authorList>
    </citation>
    <scope>NUCLEOTIDE SEQUENCE [LARGE SCALE GENOMIC DNA]</scope>
    <source>
        <tissue evidence="1">Muscle</tissue>
    </source>
</reference>
<organism evidence="1 2">
    <name type="scientific">Mytilus galloprovincialis</name>
    <name type="common">Mediterranean mussel</name>
    <dbReference type="NCBI Taxonomy" id="29158"/>
    <lineage>
        <taxon>Eukaryota</taxon>
        <taxon>Metazoa</taxon>
        <taxon>Spiralia</taxon>
        <taxon>Lophotrochozoa</taxon>
        <taxon>Mollusca</taxon>
        <taxon>Bivalvia</taxon>
        <taxon>Autobranchia</taxon>
        <taxon>Pteriomorphia</taxon>
        <taxon>Mytilida</taxon>
        <taxon>Mytiloidea</taxon>
        <taxon>Mytilidae</taxon>
        <taxon>Mytilinae</taxon>
        <taxon>Mytilus</taxon>
    </lineage>
</organism>
<evidence type="ECO:0000313" key="2">
    <source>
        <dbReference type="Proteomes" id="UP000266721"/>
    </source>
</evidence>
<comment type="caution">
    <text evidence="1">The sequence shown here is derived from an EMBL/GenBank/DDBJ whole genome shotgun (WGS) entry which is preliminary data.</text>
</comment>
<dbReference type="AlphaFoldDB" id="A0A3L5TTG9"/>